<feature type="chain" id="PRO_5012454705" description="DUF4124 domain-containing protein" evidence="2">
    <location>
        <begin position="25"/>
        <end position="138"/>
    </location>
</feature>
<keyword evidence="2" id="KW-0732">Signal</keyword>
<dbReference type="OrthoDB" id="7067940at2"/>
<proteinExistence type="predicted"/>
<dbReference type="Proteomes" id="UP000199758">
    <property type="component" value="Unassembled WGS sequence"/>
</dbReference>
<organism evidence="3 4">
    <name type="scientific">Hydrocarboniphaga daqingensis</name>
    <dbReference type="NCBI Taxonomy" id="490188"/>
    <lineage>
        <taxon>Bacteria</taxon>
        <taxon>Pseudomonadati</taxon>
        <taxon>Pseudomonadota</taxon>
        <taxon>Gammaproteobacteria</taxon>
        <taxon>Nevskiales</taxon>
        <taxon>Nevskiaceae</taxon>
        <taxon>Hydrocarboniphaga</taxon>
    </lineage>
</organism>
<protein>
    <recommendedName>
        <fullName evidence="5">DUF4124 domain-containing protein</fullName>
    </recommendedName>
</protein>
<feature type="signal peptide" evidence="2">
    <location>
        <begin position="1"/>
        <end position="24"/>
    </location>
</feature>
<feature type="region of interest" description="Disordered" evidence="1">
    <location>
        <begin position="29"/>
        <end position="76"/>
    </location>
</feature>
<gene>
    <name evidence="3" type="ORF">SAMN04488068_0966</name>
</gene>
<evidence type="ECO:0008006" key="5">
    <source>
        <dbReference type="Google" id="ProtNLM"/>
    </source>
</evidence>
<dbReference type="AlphaFoldDB" id="A0A1M5LM44"/>
<sequence>MSRQRAAALLAAALLTAPFGDAKAAVYKGTDGNGQARYGDVNRDGGPALTQDDLRQRRIAPAPAGEPQRSAADAAQRRLECQQLRDRLDGYRSAVQIYGRDPDGNVYALSPAQTGLLLLETERDRRQLCGNAAGAALH</sequence>
<name>A0A1M5LM44_9GAMM</name>
<dbReference type="STRING" id="490188.SAMN04488068_0966"/>
<dbReference type="EMBL" id="FQWZ01000002">
    <property type="protein sequence ID" value="SHG65719.1"/>
    <property type="molecule type" value="Genomic_DNA"/>
</dbReference>
<evidence type="ECO:0000256" key="2">
    <source>
        <dbReference type="SAM" id="SignalP"/>
    </source>
</evidence>
<evidence type="ECO:0000256" key="1">
    <source>
        <dbReference type="SAM" id="MobiDB-lite"/>
    </source>
</evidence>
<keyword evidence="4" id="KW-1185">Reference proteome</keyword>
<evidence type="ECO:0000313" key="4">
    <source>
        <dbReference type="Proteomes" id="UP000199758"/>
    </source>
</evidence>
<reference evidence="3 4" key="1">
    <citation type="submission" date="2016-11" db="EMBL/GenBank/DDBJ databases">
        <authorList>
            <person name="Jaros S."/>
            <person name="Januszkiewicz K."/>
            <person name="Wedrychowicz H."/>
        </authorList>
    </citation>
    <scope>NUCLEOTIDE SEQUENCE [LARGE SCALE GENOMIC DNA]</scope>
    <source>
        <strain evidence="3 4">CGMCC 1.7049</strain>
    </source>
</reference>
<accession>A0A1M5LM44</accession>
<evidence type="ECO:0000313" key="3">
    <source>
        <dbReference type="EMBL" id="SHG65719.1"/>
    </source>
</evidence>
<dbReference type="RefSeq" id="WP_072894720.1">
    <property type="nucleotide sequence ID" value="NZ_FQWZ01000002.1"/>
</dbReference>